<dbReference type="Pfam" id="PF15035">
    <property type="entry name" value="Rootletin"/>
    <property type="match status" value="1"/>
</dbReference>
<feature type="compositionally biased region" description="Basic and acidic residues" evidence="2">
    <location>
        <begin position="325"/>
        <end position="339"/>
    </location>
</feature>
<evidence type="ECO:0000313" key="4">
    <source>
        <dbReference type="EMBL" id="KAK4812577.1"/>
    </source>
</evidence>
<evidence type="ECO:0000256" key="2">
    <source>
        <dbReference type="SAM" id="MobiDB-lite"/>
    </source>
</evidence>
<dbReference type="GO" id="GO:0005813">
    <property type="term" value="C:centrosome"/>
    <property type="evidence" value="ECO:0007669"/>
    <property type="project" value="TreeGrafter"/>
</dbReference>
<accession>A0AAN7MSW0</accession>
<dbReference type="InterPro" id="IPR055167">
    <property type="entry name" value="Rootletin-like_CC"/>
</dbReference>
<evidence type="ECO:0000259" key="3">
    <source>
        <dbReference type="Pfam" id="PF15035"/>
    </source>
</evidence>
<dbReference type="PANTHER" id="PTHR23159">
    <property type="entry name" value="CENTROSOMAL PROTEIN 2"/>
    <property type="match status" value="1"/>
</dbReference>
<protein>
    <recommendedName>
        <fullName evidence="3">Rootletin-like coiled-coil domain-containing protein</fullName>
    </recommendedName>
</protein>
<gene>
    <name evidence="4" type="ORF">QYF61_009749</name>
</gene>
<feature type="region of interest" description="Disordered" evidence="2">
    <location>
        <begin position="183"/>
        <end position="216"/>
    </location>
</feature>
<keyword evidence="5" id="KW-1185">Reference proteome</keyword>
<organism evidence="4 5">
    <name type="scientific">Mycteria americana</name>
    <name type="common">Wood stork</name>
    <dbReference type="NCBI Taxonomy" id="33587"/>
    <lineage>
        <taxon>Eukaryota</taxon>
        <taxon>Metazoa</taxon>
        <taxon>Chordata</taxon>
        <taxon>Craniata</taxon>
        <taxon>Vertebrata</taxon>
        <taxon>Euteleostomi</taxon>
        <taxon>Archelosauria</taxon>
        <taxon>Archosauria</taxon>
        <taxon>Dinosauria</taxon>
        <taxon>Saurischia</taxon>
        <taxon>Theropoda</taxon>
        <taxon>Coelurosauria</taxon>
        <taxon>Aves</taxon>
        <taxon>Neognathae</taxon>
        <taxon>Neoaves</taxon>
        <taxon>Aequornithes</taxon>
        <taxon>Ciconiiformes</taxon>
        <taxon>Ciconiidae</taxon>
        <taxon>Mycteria</taxon>
    </lineage>
</organism>
<dbReference type="GO" id="GO:0060271">
    <property type="term" value="P:cilium assembly"/>
    <property type="evidence" value="ECO:0007669"/>
    <property type="project" value="TreeGrafter"/>
</dbReference>
<feature type="compositionally biased region" description="Basic and acidic residues" evidence="2">
    <location>
        <begin position="183"/>
        <end position="192"/>
    </location>
</feature>
<proteinExistence type="predicted"/>
<dbReference type="PANTHER" id="PTHR23159:SF1">
    <property type="entry name" value="CENTROSOME-ASSOCIATED PROTEIN CEP250"/>
    <property type="match status" value="1"/>
</dbReference>
<name>A0AAN7MSW0_MYCAM</name>
<evidence type="ECO:0000256" key="1">
    <source>
        <dbReference type="ARBA" id="ARBA00023054"/>
    </source>
</evidence>
<comment type="caution">
    <text evidence="4">The sequence shown here is derived from an EMBL/GenBank/DDBJ whole genome shotgun (WGS) entry which is preliminary data.</text>
</comment>
<dbReference type="EMBL" id="JAUNZN010000014">
    <property type="protein sequence ID" value="KAK4812577.1"/>
    <property type="molecule type" value="Genomic_DNA"/>
</dbReference>
<evidence type="ECO:0000313" key="5">
    <source>
        <dbReference type="Proteomes" id="UP001333110"/>
    </source>
</evidence>
<reference evidence="4 5" key="1">
    <citation type="journal article" date="2023" name="J. Hered.">
        <title>Chromosome-level genome of the wood stork (Mycteria americana) provides insight into avian chromosome evolution.</title>
        <authorList>
            <person name="Flamio R. Jr."/>
            <person name="Ramstad K.M."/>
        </authorList>
    </citation>
    <scope>NUCLEOTIDE SEQUENCE [LARGE SCALE GENOMIC DNA]</scope>
    <source>
        <strain evidence="4">JAX WOST 10</strain>
    </source>
</reference>
<dbReference type="Proteomes" id="UP001333110">
    <property type="component" value="Unassembled WGS sequence"/>
</dbReference>
<feature type="domain" description="Rootletin-like coiled-coil" evidence="3">
    <location>
        <begin position="9"/>
        <end position="86"/>
    </location>
</feature>
<feature type="region of interest" description="Disordered" evidence="2">
    <location>
        <begin position="316"/>
        <end position="339"/>
    </location>
</feature>
<keyword evidence="1" id="KW-0175">Coiled coil</keyword>
<sequence length="363" mass="41741">MPVSGPLPGRWEATEDHSLEKALLQLEECENLAEVNTLLQEQLGKANEVNSALKEDVGKLTADWMRAQEELELKESEWRDERELWESVTLDRLVLKDLAQQQVEQEVSWKTQEAMCKLFAESNVQVMCRKRCVKGDLEKKELQDRMRGNGLKLHQGRFRLDIWKNFFTERVIKHWNRLPREVAESPSREVSRQQELASSGLEQLHQESSRQGHALAKVSKEKELLAHEKAALEVRLAATERDRQGLSEQLAEARSAKETLESSLFEAQQHLSQLEIARSQLEIQLRTVTQSKEVIQGEVKCLQCELEAEISNEAGMGKHGATALADRRAGSKREGHHSELQEMLEQWEKEKAEIEREQREEAV</sequence>
<dbReference type="GO" id="GO:0005814">
    <property type="term" value="C:centriole"/>
    <property type="evidence" value="ECO:0007669"/>
    <property type="project" value="TreeGrafter"/>
</dbReference>
<dbReference type="AlphaFoldDB" id="A0AAN7MSW0"/>